<keyword evidence="2" id="KW-0732">Signal</keyword>
<dbReference type="OrthoDB" id="3532195at2759"/>
<feature type="region of interest" description="Disordered" evidence="1">
    <location>
        <begin position="266"/>
        <end position="289"/>
    </location>
</feature>
<accession>A0A9P8C7H0</accession>
<evidence type="ECO:0000256" key="2">
    <source>
        <dbReference type="SAM" id="SignalP"/>
    </source>
</evidence>
<comment type="caution">
    <text evidence="3">The sequence shown here is derived from an EMBL/GenBank/DDBJ whole genome shotgun (WGS) entry which is preliminary data.</text>
</comment>
<evidence type="ECO:0000313" key="4">
    <source>
        <dbReference type="Proteomes" id="UP000824998"/>
    </source>
</evidence>
<feature type="chain" id="PRO_5040478221" evidence="2">
    <location>
        <begin position="24"/>
        <end position="620"/>
    </location>
</feature>
<sequence>MLHISNTFWLVVWAAVARASTEADDPRATITIAPRASPVNLAVIPTKPGQIGVNPVEEDIGDPDIYRGTIQHAEQSTLITVDDSTTRWLAKHIDFLTETTTQGTTSTVQLSVATAAAAAGAVAVGDITVVLAEGLANKVAQAADAAVKACNAVNAKRDSTLLQHRAADDVLSCLLSKGADAYADGGLFSIVNPAEWEAIAIDAAANAVPLMKGAFQVAKTQARKAILAIFMSAVSINLSEAAAVGGAVLVGAIVLPKLGFGAPVKTDTSKCPSGAKKNSESANQDCQGNPDTELCSVDPNKGCPCLVVFTVDIQEIDDMFFDQQIDIIHSINAMPDPSPPKEIKNADTITVNAPTPSPTCGSNGKSAPSVSFDIKIPDGKDGISVKLPIADQPGSWSLGFDNTDSISFWQIDSGATKFVPITNGNGAPPNGKVEWTVPDGNPTTNTILTLFFNKGNLDLKATISGQQTCTAPANDPPPTGTPNSGQCISDCSAIVGQLEKDYGDQIDVTNSNDLSKMVDFATGTSNKADNDWWRISSHGNCFLMIGKDASHRGFPDPPPPAKRQDLIDFINDRKLYACINAHPMLVSTPPTLISNFAGFAQFCLTDFDNYQKCTGQVPSP</sequence>
<dbReference type="AlphaFoldDB" id="A0A9P8C7H0"/>
<dbReference type="Proteomes" id="UP000824998">
    <property type="component" value="Unassembled WGS sequence"/>
</dbReference>
<organism evidence="3 4">
    <name type="scientific">Amylocarpus encephaloides</name>
    <dbReference type="NCBI Taxonomy" id="45428"/>
    <lineage>
        <taxon>Eukaryota</taxon>
        <taxon>Fungi</taxon>
        <taxon>Dikarya</taxon>
        <taxon>Ascomycota</taxon>
        <taxon>Pezizomycotina</taxon>
        <taxon>Leotiomycetes</taxon>
        <taxon>Helotiales</taxon>
        <taxon>Helotiales incertae sedis</taxon>
        <taxon>Amylocarpus</taxon>
    </lineage>
</organism>
<name>A0A9P8C7H0_9HELO</name>
<dbReference type="EMBL" id="MU251401">
    <property type="protein sequence ID" value="KAG9236729.1"/>
    <property type="molecule type" value="Genomic_DNA"/>
</dbReference>
<protein>
    <submittedName>
        <fullName evidence="3">Uncharacterized protein</fullName>
    </submittedName>
</protein>
<keyword evidence="4" id="KW-1185">Reference proteome</keyword>
<proteinExistence type="predicted"/>
<evidence type="ECO:0000256" key="1">
    <source>
        <dbReference type="SAM" id="MobiDB-lite"/>
    </source>
</evidence>
<gene>
    <name evidence="3" type="ORF">BJ875DRAFT_524325</name>
</gene>
<reference evidence="3" key="1">
    <citation type="journal article" date="2021" name="IMA Fungus">
        <title>Genomic characterization of three marine fungi, including Emericellopsis atlantica sp. nov. with signatures of a generalist lifestyle and marine biomass degradation.</title>
        <authorList>
            <person name="Hagestad O.C."/>
            <person name="Hou L."/>
            <person name="Andersen J.H."/>
            <person name="Hansen E.H."/>
            <person name="Altermark B."/>
            <person name="Li C."/>
            <person name="Kuhnert E."/>
            <person name="Cox R.J."/>
            <person name="Crous P.W."/>
            <person name="Spatafora J.W."/>
            <person name="Lail K."/>
            <person name="Amirebrahimi M."/>
            <person name="Lipzen A."/>
            <person name="Pangilinan J."/>
            <person name="Andreopoulos W."/>
            <person name="Hayes R.D."/>
            <person name="Ng V."/>
            <person name="Grigoriev I.V."/>
            <person name="Jackson S.A."/>
            <person name="Sutton T.D.S."/>
            <person name="Dobson A.D.W."/>
            <person name="Rama T."/>
        </authorList>
    </citation>
    <scope>NUCLEOTIDE SEQUENCE</scope>
    <source>
        <strain evidence="3">TRa018bII</strain>
    </source>
</reference>
<feature type="compositionally biased region" description="Polar residues" evidence="1">
    <location>
        <begin position="280"/>
        <end position="289"/>
    </location>
</feature>
<feature type="signal peptide" evidence="2">
    <location>
        <begin position="1"/>
        <end position="23"/>
    </location>
</feature>
<evidence type="ECO:0000313" key="3">
    <source>
        <dbReference type="EMBL" id="KAG9236729.1"/>
    </source>
</evidence>